<name>A0A1H4KCG2_STRMJ</name>
<evidence type="ECO:0000313" key="2">
    <source>
        <dbReference type="Proteomes" id="UP000198609"/>
    </source>
</evidence>
<sequence>MSPLLQGRGLGAAGVRAVSHSRPPRDEAVYFGSFDAEQHWHPGDLATLPQLPDPIADRLVACMDEALVTAAAPDDPLITRRPVSEVHRRALEAAEFGCVYRHTGGPDSTADVEHQLLEDPELQSERGKFRRKYGLSSSVTIYWNRSFALGFGVSASMSTIAASVWRIVCRNWLRIASLSRVRSSPNTR</sequence>
<gene>
    <name evidence="1" type="ORF">SAMN04490356_0596</name>
</gene>
<evidence type="ECO:0000313" key="1">
    <source>
        <dbReference type="EMBL" id="SEB56229.1"/>
    </source>
</evidence>
<dbReference type="AlphaFoldDB" id="A0A1H4KCG2"/>
<protein>
    <submittedName>
        <fullName evidence="1">Uncharacterized protein</fullName>
    </submittedName>
</protein>
<organism evidence="1 2">
    <name type="scientific">Streptomyces melanosporofaciens</name>
    <dbReference type="NCBI Taxonomy" id="67327"/>
    <lineage>
        <taxon>Bacteria</taxon>
        <taxon>Bacillati</taxon>
        <taxon>Actinomycetota</taxon>
        <taxon>Actinomycetes</taxon>
        <taxon>Kitasatosporales</taxon>
        <taxon>Streptomycetaceae</taxon>
        <taxon>Streptomyces</taxon>
        <taxon>Streptomyces violaceusniger group</taxon>
    </lineage>
</organism>
<dbReference type="Proteomes" id="UP000198609">
    <property type="component" value="Unassembled WGS sequence"/>
</dbReference>
<accession>A0A1H4KCG2</accession>
<proteinExistence type="predicted"/>
<dbReference type="EMBL" id="FNST01000002">
    <property type="protein sequence ID" value="SEB56229.1"/>
    <property type="molecule type" value="Genomic_DNA"/>
</dbReference>
<reference evidence="2" key="1">
    <citation type="submission" date="2016-10" db="EMBL/GenBank/DDBJ databases">
        <authorList>
            <person name="Varghese N."/>
            <person name="Submissions S."/>
        </authorList>
    </citation>
    <scope>NUCLEOTIDE SEQUENCE [LARGE SCALE GENOMIC DNA]</scope>
    <source>
        <strain evidence="2">DSM 40318</strain>
    </source>
</reference>
<keyword evidence="2" id="KW-1185">Reference proteome</keyword>